<evidence type="ECO:0008006" key="3">
    <source>
        <dbReference type="Google" id="ProtNLM"/>
    </source>
</evidence>
<accession>A0ABX1E6Q8</accession>
<dbReference type="Proteomes" id="UP000787635">
    <property type="component" value="Unassembled WGS sequence"/>
</dbReference>
<dbReference type="EMBL" id="JAAVNE010000034">
    <property type="protein sequence ID" value="NKC32882.1"/>
    <property type="molecule type" value="Genomic_DNA"/>
</dbReference>
<evidence type="ECO:0000313" key="2">
    <source>
        <dbReference type="Proteomes" id="UP000787635"/>
    </source>
</evidence>
<comment type="caution">
    <text evidence="1">The sequence shown here is derived from an EMBL/GenBank/DDBJ whole genome shotgun (WGS) entry which is preliminary data.</text>
</comment>
<sequence>MTLEQLRLLLQTQGGRPERWPTDQRQAAQALIRQDQRAWQAWAAARRLDTLLAEAGAAAPDAAREQAVIAAALARIRALPRAEARLDWRWLFSRPVGASLAAMLLLGWFAGAEPQPEPAAVPVLAVLLGDVALDTEALR</sequence>
<dbReference type="RefSeq" id="WP_168033465.1">
    <property type="nucleotide sequence ID" value="NZ_JAAVNE010000034.1"/>
</dbReference>
<proteinExistence type="predicted"/>
<protein>
    <recommendedName>
        <fullName evidence="3">Anti-sigma factor</fullName>
    </recommendedName>
</protein>
<evidence type="ECO:0000313" key="1">
    <source>
        <dbReference type="EMBL" id="NKC32882.1"/>
    </source>
</evidence>
<gene>
    <name evidence="1" type="ORF">HEQ75_18605</name>
</gene>
<name>A0ABX1E6Q8_9PROT</name>
<organism evidence="1 2">
    <name type="scientific">Falsiroseomonas selenitidurans</name>
    <dbReference type="NCBI Taxonomy" id="2716335"/>
    <lineage>
        <taxon>Bacteria</taxon>
        <taxon>Pseudomonadati</taxon>
        <taxon>Pseudomonadota</taxon>
        <taxon>Alphaproteobacteria</taxon>
        <taxon>Acetobacterales</taxon>
        <taxon>Roseomonadaceae</taxon>
        <taxon>Falsiroseomonas</taxon>
    </lineage>
</organism>
<keyword evidence="2" id="KW-1185">Reference proteome</keyword>
<reference evidence="1 2" key="1">
    <citation type="submission" date="2020-03" db="EMBL/GenBank/DDBJ databases">
        <title>Roseomonas selenitidurans sp. nov. isolated from urban soil.</title>
        <authorList>
            <person name="Liu H."/>
        </authorList>
    </citation>
    <scope>NUCLEOTIDE SEQUENCE [LARGE SCALE GENOMIC DNA]</scope>
    <source>
        <strain evidence="1 2">BU-1</strain>
    </source>
</reference>